<reference evidence="3" key="1">
    <citation type="journal article" date="2013" name="Science">
        <title>The Amborella genome and the evolution of flowering plants.</title>
        <authorList>
            <consortium name="Amborella Genome Project"/>
        </authorList>
    </citation>
    <scope>NUCLEOTIDE SEQUENCE [LARGE SCALE GENOMIC DNA]</scope>
</reference>
<protein>
    <submittedName>
        <fullName evidence="2">Uncharacterized protein</fullName>
    </submittedName>
</protein>
<evidence type="ECO:0000313" key="3">
    <source>
        <dbReference type="Proteomes" id="UP000017836"/>
    </source>
</evidence>
<dbReference type="GO" id="GO:0004521">
    <property type="term" value="F:RNA endonuclease activity"/>
    <property type="evidence" value="ECO:0000318"/>
    <property type="project" value="GO_Central"/>
</dbReference>
<dbReference type="SUPFAM" id="SSF55895">
    <property type="entry name" value="Ribonuclease Rh-like"/>
    <property type="match status" value="1"/>
</dbReference>
<dbReference type="InterPro" id="IPR001568">
    <property type="entry name" value="RNase_T2-like"/>
</dbReference>
<sequence length="143" mass="16085">MWKSLWKNNGVCSNLSLFKYFKQGIIIHREINLIKALRFQSEGSIDLICVLIFIDFVENVGSIAGIVPNGRLYQLAEIKKALKHELGAEVAIRCRENSNSMKSMSGSTKLMPQVCYLARACLTLNALTRYPSLPSISKCSRKM</sequence>
<evidence type="ECO:0000313" key="2">
    <source>
        <dbReference type="EMBL" id="ERN19771.1"/>
    </source>
</evidence>
<dbReference type="EMBL" id="KI392064">
    <property type="protein sequence ID" value="ERN19771.1"/>
    <property type="molecule type" value="Genomic_DNA"/>
</dbReference>
<gene>
    <name evidence="2" type="ORF">AMTR_s00064p00086910</name>
</gene>
<proteinExistence type="inferred from homology"/>
<evidence type="ECO:0000256" key="1">
    <source>
        <dbReference type="ARBA" id="ARBA00007469"/>
    </source>
</evidence>
<dbReference type="GO" id="GO:0005576">
    <property type="term" value="C:extracellular region"/>
    <property type="evidence" value="ECO:0000318"/>
    <property type="project" value="GO_Central"/>
</dbReference>
<dbReference type="AlphaFoldDB" id="U5D2B2"/>
<dbReference type="GO" id="GO:0033897">
    <property type="term" value="F:ribonuclease T2 activity"/>
    <property type="evidence" value="ECO:0007669"/>
    <property type="project" value="InterPro"/>
</dbReference>
<keyword evidence="3" id="KW-1185">Reference proteome</keyword>
<dbReference type="GO" id="GO:0003723">
    <property type="term" value="F:RNA binding"/>
    <property type="evidence" value="ECO:0007669"/>
    <property type="project" value="InterPro"/>
</dbReference>
<dbReference type="GO" id="GO:0006401">
    <property type="term" value="P:RNA catabolic process"/>
    <property type="evidence" value="ECO:0000318"/>
    <property type="project" value="GO_Central"/>
</dbReference>
<comment type="similarity">
    <text evidence="1">Belongs to the RNase T2 family.</text>
</comment>
<dbReference type="InterPro" id="IPR036430">
    <property type="entry name" value="RNase_T2-like_sf"/>
</dbReference>
<name>U5D2B2_AMBTC</name>
<accession>U5D2B2</accession>
<dbReference type="Gene3D" id="3.90.730.10">
    <property type="entry name" value="Ribonuclease T2-like"/>
    <property type="match status" value="1"/>
</dbReference>
<dbReference type="HOGENOM" id="CLU_1808822_0_0_1"/>
<dbReference type="PANTHER" id="PTHR11240">
    <property type="entry name" value="RIBONUCLEASE T2"/>
    <property type="match status" value="1"/>
</dbReference>
<dbReference type="Gramene" id="ERN19771">
    <property type="protein sequence ID" value="ERN19771"/>
    <property type="gene ID" value="AMTR_s00064p00086910"/>
</dbReference>
<dbReference type="Proteomes" id="UP000017836">
    <property type="component" value="Unassembled WGS sequence"/>
</dbReference>
<organism evidence="2 3">
    <name type="scientific">Amborella trichopoda</name>
    <dbReference type="NCBI Taxonomy" id="13333"/>
    <lineage>
        <taxon>Eukaryota</taxon>
        <taxon>Viridiplantae</taxon>
        <taxon>Streptophyta</taxon>
        <taxon>Embryophyta</taxon>
        <taxon>Tracheophyta</taxon>
        <taxon>Spermatophyta</taxon>
        <taxon>Magnoliopsida</taxon>
        <taxon>Amborellales</taxon>
        <taxon>Amborellaceae</taxon>
        <taxon>Amborella</taxon>
    </lineage>
</organism>
<dbReference type="PANTHER" id="PTHR11240:SF57">
    <property type="entry name" value="OS09G0538000 PROTEIN"/>
    <property type="match status" value="1"/>
</dbReference>